<dbReference type="EMBL" id="JAULSU010000004">
    <property type="protein sequence ID" value="KAK0619159.1"/>
    <property type="molecule type" value="Genomic_DNA"/>
</dbReference>
<feature type="compositionally biased region" description="Basic and acidic residues" evidence="2">
    <location>
        <begin position="447"/>
        <end position="463"/>
    </location>
</feature>
<dbReference type="GO" id="GO:0008270">
    <property type="term" value="F:zinc ion binding"/>
    <property type="evidence" value="ECO:0007669"/>
    <property type="project" value="UniProtKB-KW"/>
</dbReference>
<feature type="region of interest" description="Disordered" evidence="2">
    <location>
        <begin position="784"/>
        <end position="805"/>
    </location>
</feature>
<keyword evidence="1" id="KW-0863">Zinc-finger</keyword>
<evidence type="ECO:0000256" key="3">
    <source>
        <dbReference type="SAM" id="Phobius"/>
    </source>
</evidence>
<sequence>MVPTLPEGWETNYDGDHEVYRHAATGSVQYHFPRPGDDHDVYRHVATASVQYHFPRPGDENLGSHPTRLPSKGSSGSTPAAEESNTPHVCPDCLKEFSRLCDLNKHAKSHSRPYKCAVQSCKYHDHGWPTAKELERHVNDKHSFTPRTFACAFPPCTYESKREANCRQHMEKKHGWTYVRSKSNGKRLGLQQIMEYPGQSSAAPSEGLYAAPDASGSKPTLEPSPSLHQWLPNSSKGGETNSPAAPPSDVDPQLVMEELDGFADMKTELLGVIRPDDDLSSSDDSVVDFNEAEHQEFLRRSREAKRRQRLAILQKGNQPISEVLGYHADVEYVDASGSSPHRLHREDPVRDNLAFDLPPPQISGLDLAVPSTRFDASMAQLTRGLPYSQYHTMEVDSEPEAHDQAFNRGRHRLETRSKSQGGGSQSRWPLGTRAEILATTMADVDVKEVDDKQKPESNRERFVSPRRPTAAKGAVQKSARFHPRAGNRTTSTLARHFEQLTREFEKERMRDRKRRVDMMRTTAFQSSTSTQAIIKVDAAANQAMQEPGPLDDNHADTAVEIAREKGQTEPLDWGLTLPRETPSRSTGETATAGTEADGNHYDSDTSDLESIMSETPSIASSRSSAPANIDLGAIQELRTLLLTNEALVPLYDVAISKVGPEKFYRNFRRLLLRYGRALGTEATSFVQLKAARFVRFAASRVSMQIKENISNKDAEEQGKGKQNAKELGDYLKQMQDVDDSSTEDSDHDPEEASLQTLESVKSFMLSSAAFSDLCRSFRVWLGGESQSEQPNAPTPTTSQVEVKETSSVEISTASTHCQPISPQNENPKFASHCKNPAQPPLTMLAKSQAASAKDRRFIWESVSSWASVIRTTRQLVTNRLSGLLQASPPRGHVGVSWICRCGDLLRIQVPEGQQRAAIAFAKQAAGPNSHTVVSRPAAGTSPAPSSTRATGATGTADQSTSRPSLTPSSSNFSANTDTTTDSYSTSATTRSASSRPESPNTVPSDEELSQPEPFLPAGTKKYMLLCVNTSGPRGIPQRKLANVDVTDVECGAEMFQRLRNAYFALRPRRNPFFVPKTMHYVKFQLFFLQKSGECIGAYEVDSIPSNKEIIKQEYAFSPCPPRIGKLPLPPDIFMHGFLDPCDHLGPMAVEMLPKKLWSQLRWDARANDRYNVPAGWGFYIVEGINWALVSWFTAVALLAVTALTMSWSILMGDVQGGTGLGQYCLAVLTVSVSAWLLKYSVEPLGYVK</sequence>
<feature type="region of interest" description="Disordered" evidence="2">
    <location>
        <begin position="199"/>
        <end position="251"/>
    </location>
</feature>
<feature type="region of interest" description="Disordered" evidence="2">
    <location>
        <begin position="53"/>
        <end position="87"/>
    </location>
</feature>
<evidence type="ECO:0000256" key="2">
    <source>
        <dbReference type="SAM" id="MobiDB-lite"/>
    </source>
</evidence>
<feature type="compositionally biased region" description="Polar residues" evidence="2">
    <location>
        <begin position="72"/>
        <end position="87"/>
    </location>
</feature>
<evidence type="ECO:0000259" key="4">
    <source>
        <dbReference type="PROSITE" id="PS50157"/>
    </source>
</evidence>
<keyword evidence="1" id="KW-0479">Metal-binding</keyword>
<keyword evidence="1" id="KW-0862">Zinc</keyword>
<feature type="transmembrane region" description="Helical" evidence="3">
    <location>
        <begin position="1223"/>
        <end position="1241"/>
    </location>
</feature>
<evidence type="ECO:0000313" key="5">
    <source>
        <dbReference type="EMBL" id="KAK0619159.1"/>
    </source>
</evidence>
<organism evidence="5 6">
    <name type="scientific">Immersiella caudata</name>
    <dbReference type="NCBI Taxonomy" id="314043"/>
    <lineage>
        <taxon>Eukaryota</taxon>
        <taxon>Fungi</taxon>
        <taxon>Dikarya</taxon>
        <taxon>Ascomycota</taxon>
        <taxon>Pezizomycotina</taxon>
        <taxon>Sordariomycetes</taxon>
        <taxon>Sordariomycetidae</taxon>
        <taxon>Sordariales</taxon>
        <taxon>Lasiosphaeriaceae</taxon>
        <taxon>Immersiella</taxon>
    </lineage>
</organism>
<dbReference type="PROSITE" id="PS00028">
    <property type="entry name" value="ZINC_FINGER_C2H2_1"/>
    <property type="match status" value="1"/>
</dbReference>
<accession>A0AA40BZI2</accession>
<dbReference type="PROSITE" id="PS50157">
    <property type="entry name" value="ZINC_FINGER_C2H2_2"/>
    <property type="match status" value="1"/>
</dbReference>
<name>A0AA40BZI2_9PEZI</name>
<dbReference type="Gene3D" id="3.30.160.60">
    <property type="entry name" value="Classic Zinc Finger"/>
    <property type="match status" value="1"/>
</dbReference>
<keyword evidence="3" id="KW-0472">Membrane</keyword>
<keyword evidence="6" id="KW-1185">Reference proteome</keyword>
<feature type="region of interest" description="Disordered" evidence="2">
    <location>
        <begin position="923"/>
        <end position="1014"/>
    </location>
</feature>
<evidence type="ECO:0000313" key="6">
    <source>
        <dbReference type="Proteomes" id="UP001175000"/>
    </source>
</evidence>
<feature type="region of interest" description="Disordered" evidence="2">
    <location>
        <begin position="567"/>
        <end position="603"/>
    </location>
</feature>
<protein>
    <recommendedName>
        <fullName evidence="4">C2H2-type domain-containing protein</fullName>
    </recommendedName>
</protein>
<dbReference type="Proteomes" id="UP001175000">
    <property type="component" value="Unassembled WGS sequence"/>
</dbReference>
<feature type="compositionally biased region" description="Polar residues" evidence="2">
    <location>
        <begin position="231"/>
        <end position="243"/>
    </location>
</feature>
<keyword evidence="3" id="KW-1133">Transmembrane helix</keyword>
<feature type="transmembrane region" description="Helical" evidence="3">
    <location>
        <begin position="1188"/>
        <end position="1211"/>
    </location>
</feature>
<feature type="compositionally biased region" description="Low complexity" evidence="2">
    <location>
        <begin position="586"/>
        <end position="596"/>
    </location>
</feature>
<proteinExistence type="predicted"/>
<dbReference type="AlphaFoldDB" id="A0AA40BZI2"/>
<dbReference type="InterPro" id="IPR013087">
    <property type="entry name" value="Znf_C2H2_type"/>
</dbReference>
<reference evidence="5" key="1">
    <citation type="submission" date="2023-06" db="EMBL/GenBank/DDBJ databases">
        <title>Genome-scale phylogeny and comparative genomics of the fungal order Sordariales.</title>
        <authorList>
            <consortium name="Lawrence Berkeley National Laboratory"/>
            <person name="Hensen N."/>
            <person name="Bonometti L."/>
            <person name="Westerberg I."/>
            <person name="Brannstrom I.O."/>
            <person name="Guillou S."/>
            <person name="Cros-Aarteil S."/>
            <person name="Calhoun S."/>
            <person name="Haridas S."/>
            <person name="Kuo A."/>
            <person name="Mondo S."/>
            <person name="Pangilinan J."/>
            <person name="Riley R."/>
            <person name="Labutti K."/>
            <person name="Andreopoulos B."/>
            <person name="Lipzen A."/>
            <person name="Chen C."/>
            <person name="Yanf M."/>
            <person name="Daum C."/>
            <person name="Ng V."/>
            <person name="Clum A."/>
            <person name="Steindorff A."/>
            <person name="Ohm R."/>
            <person name="Martin F."/>
            <person name="Silar P."/>
            <person name="Natvig D."/>
            <person name="Lalanne C."/>
            <person name="Gautier V."/>
            <person name="Ament-Velasquez S.L."/>
            <person name="Kruys A."/>
            <person name="Hutchinson M.I."/>
            <person name="Powell A.J."/>
            <person name="Barry K."/>
            <person name="Miller A.N."/>
            <person name="Grigoriev I.V."/>
            <person name="Debuchy R."/>
            <person name="Gladieux P."/>
            <person name="Thoren M.H."/>
            <person name="Johannesson H."/>
        </authorList>
    </citation>
    <scope>NUCLEOTIDE SEQUENCE</scope>
    <source>
        <strain evidence="5">CBS 606.72</strain>
    </source>
</reference>
<evidence type="ECO:0000256" key="1">
    <source>
        <dbReference type="PROSITE-ProRule" id="PRU00042"/>
    </source>
</evidence>
<feature type="compositionally biased region" description="Polar residues" evidence="2">
    <location>
        <begin position="784"/>
        <end position="800"/>
    </location>
</feature>
<feature type="region of interest" description="Disordered" evidence="2">
    <location>
        <begin position="447"/>
        <end position="479"/>
    </location>
</feature>
<feature type="domain" description="C2H2-type" evidence="4">
    <location>
        <begin position="88"/>
        <end position="115"/>
    </location>
</feature>
<dbReference type="SMART" id="SM00355">
    <property type="entry name" value="ZnF_C2H2"/>
    <property type="match status" value="3"/>
</dbReference>
<feature type="compositionally biased region" description="Low complexity" evidence="2">
    <location>
        <begin position="934"/>
        <end position="995"/>
    </location>
</feature>
<gene>
    <name evidence="5" type="ORF">B0T14DRAFT_554511</name>
</gene>
<keyword evidence="3" id="KW-0812">Transmembrane</keyword>
<comment type="caution">
    <text evidence="5">The sequence shown here is derived from an EMBL/GenBank/DDBJ whole genome shotgun (WGS) entry which is preliminary data.</text>
</comment>
<feature type="region of interest" description="Disordered" evidence="2">
    <location>
        <begin position="412"/>
        <end position="431"/>
    </location>
</feature>